<accession>A0AAP8QGW7</accession>
<name>A0AAP8QGW7_BRELA</name>
<proteinExistence type="predicted"/>
<dbReference type="RefSeq" id="WP_104030383.1">
    <property type="nucleotide sequence ID" value="NZ_PRKQ01000001.1"/>
</dbReference>
<dbReference type="EMBL" id="PRKQ01000001">
    <property type="protein sequence ID" value="PPB12982.1"/>
    <property type="molecule type" value="Genomic_DNA"/>
</dbReference>
<evidence type="ECO:0000313" key="1">
    <source>
        <dbReference type="EMBL" id="PPB12982.1"/>
    </source>
</evidence>
<evidence type="ECO:0000313" key="2">
    <source>
        <dbReference type="Proteomes" id="UP000239759"/>
    </source>
</evidence>
<dbReference type="Proteomes" id="UP000239759">
    <property type="component" value="Unassembled WGS sequence"/>
</dbReference>
<sequence>MKIEVGMKCKQVVAIEKYDFDYVDQEFEITKVTDTVVMGKGLEIGVGFGIKPSEFEVYFELLHEIKTKNTYIKDNIKVIQNDRVTIVILSDGSKGVSKCLPQDTYDAVKGYDIAYIKAKIKSLKKQLKQLSK</sequence>
<gene>
    <name evidence="1" type="ORF">C4A77_00935</name>
</gene>
<organism evidence="1 2">
    <name type="scientific">Brevibacillus laterosporus</name>
    <name type="common">Bacillus laterosporus</name>
    <dbReference type="NCBI Taxonomy" id="1465"/>
    <lineage>
        <taxon>Bacteria</taxon>
        <taxon>Bacillati</taxon>
        <taxon>Bacillota</taxon>
        <taxon>Bacilli</taxon>
        <taxon>Bacillales</taxon>
        <taxon>Paenibacillaceae</taxon>
        <taxon>Brevibacillus</taxon>
    </lineage>
</organism>
<protein>
    <submittedName>
        <fullName evidence="1">Uncharacterized protein</fullName>
    </submittedName>
</protein>
<comment type="caution">
    <text evidence="1">The sequence shown here is derived from an EMBL/GenBank/DDBJ whole genome shotgun (WGS) entry which is preliminary data.</text>
</comment>
<reference evidence="1 2" key="1">
    <citation type="submission" date="2018-02" db="EMBL/GenBank/DDBJ databases">
        <title>Comparative analysis of genomes of three Brevibacillus laterosporus strains producers of potent antimicrobials isolated from silage.</title>
        <authorList>
            <person name="Kojic M."/>
            <person name="Miljkovic M."/>
            <person name="Studholme D."/>
            <person name="Filipic B."/>
        </authorList>
    </citation>
    <scope>NUCLEOTIDE SEQUENCE [LARGE SCALE GENOMIC DNA]</scope>
    <source>
        <strain evidence="1 2">BGSP11</strain>
    </source>
</reference>
<dbReference type="AlphaFoldDB" id="A0AAP8QGW7"/>